<feature type="transmembrane region" description="Helical" evidence="7">
    <location>
        <begin position="593"/>
        <end position="624"/>
    </location>
</feature>
<gene>
    <name evidence="9" type="ORF">DBRI00130_LOCUS1090</name>
</gene>
<name>A0A7S4UFZ9_9STRA</name>
<dbReference type="Gene3D" id="2.40.30.10">
    <property type="entry name" value="Translation factors"/>
    <property type="match status" value="1"/>
</dbReference>
<feature type="compositionally biased region" description="Basic and acidic residues" evidence="6">
    <location>
        <begin position="821"/>
        <end position="834"/>
    </location>
</feature>
<evidence type="ECO:0000256" key="1">
    <source>
        <dbReference type="ARBA" id="ARBA00004141"/>
    </source>
</evidence>
<protein>
    <recommendedName>
        <fullName evidence="8">FAD-binding FR-type domain-containing protein</fullName>
    </recommendedName>
</protein>
<dbReference type="InterPro" id="IPR017938">
    <property type="entry name" value="Riboflavin_synthase-like_b-brl"/>
</dbReference>
<feature type="region of interest" description="Disordered" evidence="6">
    <location>
        <begin position="193"/>
        <end position="262"/>
    </location>
</feature>
<feature type="region of interest" description="Disordered" evidence="6">
    <location>
        <begin position="792"/>
        <end position="872"/>
    </location>
</feature>
<dbReference type="SFLD" id="SFLDG01168">
    <property type="entry name" value="Ferric_reductase_subgroup_(FRE"/>
    <property type="match status" value="1"/>
</dbReference>
<evidence type="ECO:0000256" key="6">
    <source>
        <dbReference type="SAM" id="MobiDB-lite"/>
    </source>
</evidence>
<dbReference type="GO" id="GO:0016491">
    <property type="term" value="F:oxidoreductase activity"/>
    <property type="evidence" value="ECO:0007669"/>
    <property type="project" value="UniProtKB-KW"/>
</dbReference>
<dbReference type="PROSITE" id="PS51384">
    <property type="entry name" value="FAD_FR"/>
    <property type="match status" value="1"/>
</dbReference>
<dbReference type="PANTHER" id="PTHR11972:SF55">
    <property type="entry name" value="FERRIC REDUCTASE"/>
    <property type="match status" value="1"/>
</dbReference>
<feature type="transmembrane region" description="Helical" evidence="7">
    <location>
        <begin position="562"/>
        <end position="581"/>
    </location>
</feature>
<keyword evidence="3 7" id="KW-1133">Transmembrane helix</keyword>
<evidence type="ECO:0000256" key="3">
    <source>
        <dbReference type="ARBA" id="ARBA00022989"/>
    </source>
</evidence>
<evidence type="ECO:0000256" key="5">
    <source>
        <dbReference type="ARBA" id="ARBA00023136"/>
    </source>
</evidence>
<feature type="compositionally biased region" description="Low complexity" evidence="6">
    <location>
        <begin position="807"/>
        <end position="820"/>
    </location>
</feature>
<dbReference type="GO" id="GO:0005886">
    <property type="term" value="C:plasma membrane"/>
    <property type="evidence" value="ECO:0007669"/>
    <property type="project" value="TreeGrafter"/>
</dbReference>
<proteinExistence type="predicted"/>
<comment type="subcellular location">
    <subcellularLocation>
        <location evidence="1">Membrane</location>
        <topology evidence="1">Multi-pass membrane protein</topology>
    </subcellularLocation>
</comment>
<evidence type="ECO:0000256" key="4">
    <source>
        <dbReference type="ARBA" id="ARBA00023002"/>
    </source>
</evidence>
<keyword evidence="2 7" id="KW-0812">Transmembrane</keyword>
<dbReference type="CDD" id="cd06186">
    <property type="entry name" value="NOX_Duox_like_FAD_NADP"/>
    <property type="match status" value="1"/>
</dbReference>
<sequence>MARGAKTRSVTNDGEEDISQQRPRHASSKPAKTRSVTNNEEEDTSQQSPRHTSSTPARATTENEGDAARPVRSGLQRRFSIDRILNTPIPHVPRPAAAAPDASEPRQKFARRLSLDSFLPARTSYEDELFLAGVGITFPRPSLDGSPYDARKPQRTVGMVEGVPISRRHSLDPMDLANLSPGKLITTAHKVLNEEAELRGDKPVVPKTKKPKQPRHSSPQRPRQHAHFDELTKPPSKSQMPRDNESKRRNSSFSRFSNDGFKEGAPNVPHESLEYPPLYFFLKCFPFLMGCVQCFYRIRWSITYPLQRRIPGSRVLRKIGIVLTWGELLLVLPFLGFLVIGALTSFWKPDVTLSGHAARTPLALAFLTANHNSILTLLMGIPFERALKFHKLSGRIAFINGAFHTYVTFVHPMGHAYSQKKKDSSAQDSHDDDDGFSFGDMFNEAEHVVAVCGLNNIKTIGGSVECQDLCIDKLCCFKGEGDPDRCLNDPEKECIAFAACENLLESPFFNLEEAAVTIQESLLSIGDDGVHDDSPPGLIGPPVHSYMGEDPDFMTFTMDSQCNLSGSLILLLIFTMLVTSLPRVRRILFELFFYIHVLFAALMVACAFYHSGLFVVILATALWGGDLFFRKLLMAGCRYPHTANLEILTDTVVEISFPKKKGFDYNPGQYVYLAIPAVSLFEWHPFSISSSPHQDIVTIHVRKRGNWTKAFYKLAEKRDKVKILMEGPYGALSVDIFSERYKIMMLLSGGIGVTPMQSICHQLMHEHDNKCRKLKKLWFVWTARDPEVMENMDVTQHGSRRLSTVGSLSSSDHSKFLSSSDHSKRLSSLDHSESKTGGLRNRKPKMQRRQTTSRLARNILTQFPDSRITDEELERELPLDEYESDDEFEFEDEYNEEGFPNIDIIYHDGDTPPSGIQFQNTLPLPSKKKRKSRGESQTSAMPSLDEENRAEEEEVLKLDFFLTSKEMPDDGAMVPFVTKGRPNLKSIFLQMREEAIVLGERRVAICVCAPTRLVTICRKACAKFSDRKVRFDFHSEVFD</sequence>
<evidence type="ECO:0000313" key="9">
    <source>
        <dbReference type="EMBL" id="CAE4580002.1"/>
    </source>
</evidence>
<organism evidence="9">
    <name type="scientific">Ditylum brightwellii</name>
    <dbReference type="NCBI Taxonomy" id="49249"/>
    <lineage>
        <taxon>Eukaryota</taxon>
        <taxon>Sar</taxon>
        <taxon>Stramenopiles</taxon>
        <taxon>Ochrophyta</taxon>
        <taxon>Bacillariophyta</taxon>
        <taxon>Mediophyceae</taxon>
        <taxon>Lithodesmiophycidae</taxon>
        <taxon>Lithodesmiales</taxon>
        <taxon>Lithodesmiaceae</taxon>
        <taxon>Ditylum</taxon>
    </lineage>
</organism>
<dbReference type="SUPFAM" id="SSF63380">
    <property type="entry name" value="Riboflavin synthase domain-like"/>
    <property type="match status" value="1"/>
</dbReference>
<keyword evidence="4" id="KW-0560">Oxidoreductase</keyword>
<feature type="compositionally biased region" description="Polar residues" evidence="6">
    <location>
        <begin position="849"/>
        <end position="864"/>
    </location>
</feature>
<dbReference type="Pfam" id="PF08030">
    <property type="entry name" value="NAD_binding_6"/>
    <property type="match status" value="1"/>
</dbReference>
<accession>A0A7S4UFZ9</accession>
<feature type="transmembrane region" description="Helical" evidence="7">
    <location>
        <begin position="278"/>
        <end position="298"/>
    </location>
</feature>
<reference evidence="9" key="1">
    <citation type="submission" date="2021-01" db="EMBL/GenBank/DDBJ databases">
        <authorList>
            <person name="Corre E."/>
            <person name="Pelletier E."/>
            <person name="Niang G."/>
            <person name="Scheremetjew M."/>
            <person name="Finn R."/>
            <person name="Kale V."/>
            <person name="Holt S."/>
            <person name="Cochrane G."/>
            <person name="Meng A."/>
            <person name="Brown T."/>
            <person name="Cohen L."/>
        </authorList>
    </citation>
    <scope>NUCLEOTIDE SEQUENCE</scope>
    <source>
        <strain evidence="9">GSO104</strain>
    </source>
</reference>
<evidence type="ECO:0000256" key="7">
    <source>
        <dbReference type="SAM" id="Phobius"/>
    </source>
</evidence>
<feature type="domain" description="FAD-binding FR-type" evidence="8">
    <location>
        <begin position="634"/>
        <end position="735"/>
    </location>
</feature>
<dbReference type="InterPro" id="IPR039261">
    <property type="entry name" value="FNR_nucleotide-bd"/>
</dbReference>
<dbReference type="InterPro" id="IPR013130">
    <property type="entry name" value="Fe3_Rdtase_TM_dom"/>
</dbReference>
<dbReference type="InterPro" id="IPR017927">
    <property type="entry name" value="FAD-bd_FR_type"/>
</dbReference>
<feature type="region of interest" description="Disordered" evidence="6">
    <location>
        <begin position="911"/>
        <end position="950"/>
    </location>
</feature>
<dbReference type="Pfam" id="PF01794">
    <property type="entry name" value="Ferric_reduct"/>
    <property type="match status" value="2"/>
</dbReference>
<feature type="compositionally biased region" description="Polar residues" evidence="6">
    <location>
        <begin position="793"/>
        <end position="806"/>
    </location>
</feature>
<feature type="transmembrane region" description="Helical" evidence="7">
    <location>
        <begin position="363"/>
        <end position="383"/>
    </location>
</feature>
<feature type="compositionally biased region" description="Polar residues" evidence="6">
    <location>
        <begin position="914"/>
        <end position="923"/>
    </location>
</feature>
<feature type="transmembrane region" description="Helical" evidence="7">
    <location>
        <begin position="319"/>
        <end position="343"/>
    </location>
</feature>
<dbReference type="PANTHER" id="PTHR11972">
    <property type="entry name" value="NADPH OXIDASE"/>
    <property type="match status" value="1"/>
</dbReference>
<dbReference type="InterPro" id="IPR050369">
    <property type="entry name" value="RBOH/FRE"/>
</dbReference>
<dbReference type="Gene3D" id="3.40.50.80">
    <property type="entry name" value="Nucleotide-binding domain of ferredoxin-NADP reductase (FNR) module"/>
    <property type="match status" value="2"/>
</dbReference>
<keyword evidence="5 7" id="KW-0472">Membrane</keyword>
<dbReference type="AlphaFoldDB" id="A0A7S4UFZ9"/>
<feature type="compositionally biased region" description="Basic and acidic residues" evidence="6">
    <location>
        <begin position="193"/>
        <end position="204"/>
    </location>
</feature>
<evidence type="ECO:0000259" key="8">
    <source>
        <dbReference type="PROSITE" id="PS51384"/>
    </source>
</evidence>
<feature type="region of interest" description="Disordered" evidence="6">
    <location>
        <begin position="1"/>
        <end position="105"/>
    </location>
</feature>
<dbReference type="EMBL" id="HBNS01001358">
    <property type="protein sequence ID" value="CAE4580002.1"/>
    <property type="molecule type" value="Transcribed_RNA"/>
</dbReference>
<feature type="compositionally biased region" description="Polar residues" evidence="6">
    <location>
        <begin position="45"/>
        <end position="62"/>
    </location>
</feature>
<evidence type="ECO:0000256" key="2">
    <source>
        <dbReference type="ARBA" id="ARBA00022692"/>
    </source>
</evidence>
<dbReference type="SFLD" id="SFLDS00052">
    <property type="entry name" value="Ferric_Reductase_Domain"/>
    <property type="match status" value="1"/>
</dbReference>
<dbReference type="InterPro" id="IPR013121">
    <property type="entry name" value="Fe_red_NAD-bd_6"/>
</dbReference>
<dbReference type="InterPro" id="IPR013112">
    <property type="entry name" value="FAD-bd_8"/>
</dbReference>
<dbReference type="Pfam" id="PF08022">
    <property type="entry name" value="FAD_binding_8"/>
    <property type="match status" value="1"/>
</dbReference>
<dbReference type="SUPFAM" id="SSF52343">
    <property type="entry name" value="Ferredoxin reductase-like, C-terminal NADP-linked domain"/>
    <property type="match status" value="1"/>
</dbReference>